<gene>
    <name evidence="2" type="ORF">DPMN_167485</name>
</gene>
<evidence type="ECO:0000313" key="3">
    <source>
        <dbReference type="Proteomes" id="UP000828390"/>
    </source>
</evidence>
<reference evidence="2" key="1">
    <citation type="journal article" date="2019" name="bioRxiv">
        <title>The Genome of the Zebra Mussel, Dreissena polymorpha: A Resource for Invasive Species Research.</title>
        <authorList>
            <person name="McCartney M.A."/>
            <person name="Auch B."/>
            <person name="Kono T."/>
            <person name="Mallez S."/>
            <person name="Zhang Y."/>
            <person name="Obille A."/>
            <person name="Becker A."/>
            <person name="Abrahante J.E."/>
            <person name="Garbe J."/>
            <person name="Badalamenti J.P."/>
            <person name="Herman A."/>
            <person name="Mangelson H."/>
            <person name="Liachko I."/>
            <person name="Sullivan S."/>
            <person name="Sone E.D."/>
            <person name="Koren S."/>
            <person name="Silverstein K.A.T."/>
            <person name="Beckman K.B."/>
            <person name="Gohl D.M."/>
        </authorList>
    </citation>
    <scope>NUCLEOTIDE SEQUENCE</scope>
    <source>
        <strain evidence="2">Duluth1</strain>
        <tissue evidence="2">Whole animal</tissue>
    </source>
</reference>
<protein>
    <submittedName>
        <fullName evidence="2">Uncharacterized protein</fullName>
    </submittedName>
</protein>
<comment type="caution">
    <text evidence="2">The sequence shown here is derived from an EMBL/GenBank/DDBJ whole genome shotgun (WGS) entry which is preliminary data.</text>
</comment>
<proteinExistence type="predicted"/>
<keyword evidence="1" id="KW-0472">Membrane</keyword>
<feature type="transmembrane region" description="Helical" evidence="1">
    <location>
        <begin position="238"/>
        <end position="262"/>
    </location>
</feature>
<dbReference type="EMBL" id="JAIWYP010000008">
    <property type="protein sequence ID" value="KAH3789310.1"/>
    <property type="molecule type" value="Genomic_DNA"/>
</dbReference>
<sequence length="429" mass="47315">MNALTNGTKMCVLSPMTWIDAMKHCQSLGGTPSSNVYIPKSIIHHLTSSSLWTSDYAALKPTIGNDPPYWCEYITIGADDQVGGVQVGNCTTERTYLCCENGTIGSRCTRTGPWYQTKVCKELHSYSEMHNLTSGDYWLNNAYSVENYTFQAQYNTTSSWSLPTVSRCGFLEVNGDFQFVNDCSMEHYSVCVIPNYPAGGIADCIQTKTSPLSYSVISTTDAQTTVKQNVSQSRDSRLSIGLGVGFSLCGLVVIIVGIAVYIRRKSQSRDTKNGRSNTNTAINATYMSDNQVDCVKVLECSGETEDRDDPYCTITDGIRKSGDNEVTMSDLNPDVSSPYESYFNVGQTQSFGGNTQFGKRDHMSASNTVMNTVYFSNTSKGEDPDYVNTDVMSDEYDSNHFSETMQPILLNENNHLGDEEKANNYNAAS</sequence>
<evidence type="ECO:0000313" key="2">
    <source>
        <dbReference type="EMBL" id="KAH3789310.1"/>
    </source>
</evidence>
<organism evidence="2 3">
    <name type="scientific">Dreissena polymorpha</name>
    <name type="common">Zebra mussel</name>
    <name type="synonym">Mytilus polymorpha</name>
    <dbReference type="NCBI Taxonomy" id="45954"/>
    <lineage>
        <taxon>Eukaryota</taxon>
        <taxon>Metazoa</taxon>
        <taxon>Spiralia</taxon>
        <taxon>Lophotrochozoa</taxon>
        <taxon>Mollusca</taxon>
        <taxon>Bivalvia</taxon>
        <taxon>Autobranchia</taxon>
        <taxon>Heteroconchia</taxon>
        <taxon>Euheterodonta</taxon>
        <taxon>Imparidentia</taxon>
        <taxon>Neoheterodontei</taxon>
        <taxon>Myida</taxon>
        <taxon>Dreissenoidea</taxon>
        <taxon>Dreissenidae</taxon>
        <taxon>Dreissena</taxon>
    </lineage>
</organism>
<keyword evidence="1" id="KW-1133">Transmembrane helix</keyword>
<reference evidence="2" key="2">
    <citation type="submission" date="2020-11" db="EMBL/GenBank/DDBJ databases">
        <authorList>
            <person name="McCartney M.A."/>
            <person name="Auch B."/>
            <person name="Kono T."/>
            <person name="Mallez S."/>
            <person name="Becker A."/>
            <person name="Gohl D.M."/>
            <person name="Silverstein K.A.T."/>
            <person name="Koren S."/>
            <person name="Bechman K.B."/>
            <person name="Herman A."/>
            <person name="Abrahante J.E."/>
            <person name="Garbe J."/>
        </authorList>
    </citation>
    <scope>NUCLEOTIDE SEQUENCE</scope>
    <source>
        <strain evidence="2">Duluth1</strain>
        <tissue evidence="2">Whole animal</tissue>
    </source>
</reference>
<keyword evidence="1" id="KW-0812">Transmembrane</keyword>
<accession>A0A9D4EYY0</accession>
<evidence type="ECO:0000256" key="1">
    <source>
        <dbReference type="SAM" id="Phobius"/>
    </source>
</evidence>
<keyword evidence="3" id="KW-1185">Reference proteome</keyword>
<dbReference type="AlphaFoldDB" id="A0A9D4EYY0"/>
<name>A0A9D4EYY0_DREPO</name>
<dbReference type="Proteomes" id="UP000828390">
    <property type="component" value="Unassembled WGS sequence"/>
</dbReference>